<evidence type="ECO:0000256" key="9">
    <source>
        <dbReference type="ARBA" id="ARBA00022777"/>
    </source>
</evidence>
<comment type="catalytic activity">
    <reaction evidence="1">
        <text>ATP + protein L-histidine = ADP + protein N-phospho-L-histidine.</text>
        <dbReference type="EC" id="2.7.13.3"/>
    </reaction>
</comment>
<accession>A0A9D1ZUU6</accession>
<feature type="transmembrane region" description="Helical" evidence="14">
    <location>
        <begin position="187"/>
        <end position="207"/>
    </location>
</feature>
<dbReference type="Gene3D" id="6.10.340.10">
    <property type="match status" value="1"/>
</dbReference>
<keyword evidence="6" id="KW-0808">Transferase</keyword>
<sequence length="485" mass="54730">MTHAKKFHSINFILWMSFLSFAAFIILLTWVFQSTLLQVFFNAQTQRDLAAIGEGIYNDLKVLPISENNVLIDRYIRREQKENPAAQIFLLNGEGEVLYPMYTEEEETYELPDPPTYDTFAAVRGELYGQPENAGVTVQKADGDFVFLVKVGTLSGSVISEANDAYLYIDYSTEVASMAIGTMRVQLIMISIIVIFLALVLSALLSMKLTKPITQITKAAKRMAMGDFSVNFKGEYSYAEMDALAETLDYAKEEIGKSDELQKEVLANVTHDLKTPLTMIKSYACMIQEISGDNPEKRAKHTQVIIDESDRLTSLVNDILNLSKIRSGMDSLKITNFNLSEFVHTVCERFGYLSETQGYTIERDIEDELYTEADMEKIEQVVYNLIGNAVNYTGEDKKIKVGLKKEKDGVLRFTVTDTGKGIPPDQIDTIWDRYYRSSETHKRPIKGTGLGLSIVKTILQKHNFLFGVESEVGKGSTFYVLFPEK</sequence>
<dbReference type="GO" id="GO:0005524">
    <property type="term" value="F:ATP binding"/>
    <property type="evidence" value="ECO:0007669"/>
    <property type="project" value="UniProtKB-KW"/>
</dbReference>
<evidence type="ECO:0000256" key="10">
    <source>
        <dbReference type="ARBA" id="ARBA00022840"/>
    </source>
</evidence>
<feature type="domain" description="Histidine kinase" evidence="15">
    <location>
        <begin position="268"/>
        <end position="485"/>
    </location>
</feature>
<evidence type="ECO:0000256" key="7">
    <source>
        <dbReference type="ARBA" id="ARBA00022692"/>
    </source>
</evidence>
<keyword evidence="7 14" id="KW-0812">Transmembrane</keyword>
<keyword evidence="5" id="KW-0597">Phosphoprotein</keyword>
<evidence type="ECO:0000256" key="3">
    <source>
        <dbReference type="ARBA" id="ARBA00012438"/>
    </source>
</evidence>
<dbReference type="SMART" id="SM00387">
    <property type="entry name" value="HATPase_c"/>
    <property type="match status" value="1"/>
</dbReference>
<dbReference type="CDD" id="cd00082">
    <property type="entry name" value="HisKA"/>
    <property type="match status" value="1"/>
</dbReference>
<proteinExistence type="predicted"/>
<dbReference type="Proteomes" id="UP000886750">
    <property type="component" value="Unassembled WGS sequence"/>
</dbReference>
<evidence type="ECO:0000256" key="13">
    <source>
        <dbReference type="ARBA" id="ARBA00023136"/>
    </source>
</evidence>
<keyword evidence="8" id="KW-0547">Nucleotide-binding</keyword>
<evidence type="ECO:0000256" key="14">
    <source>
        <dbReference type="SAM" id="Phobius"/>
    </source>
</evidence>
<evidence type="ECO:0000259" key="16">
    <source>
        <dbReference type="PROSITE" id="PS50885"/>
    </source>
</evidence>
<dbReference type="Gene3D" id="1.10.287.130">
    <property type="match status" value="1"/>
</dbReference>
<keyword evidence="11 14" id="KW-1133">Transmembrane helix</keyword>
<evidence type="ECO:0000259" key="15">
    <source>
        <dbReference type="PROSITE" id="PS50109"/>
    </source>
</evidence>
<dbReference type="Gene3D" id="3.30.565.10">
    <property type="entry name" value="Histidine kinase-like ATPase, C-terminal domain"/>
    <property type="match status" value="1"/>
</dbReference>
<comment type="subcellular location">
    <subcellularLocation>
        <location evidence="2">Cell membrane</location>
        <topology evidence="2">Multi-pass membrane protein</topology>
    </subcellularLocation>
</comment>
<keyword evidence="9 17" id="KW-0418">Kinase</keyword>
<dbReference type="FunFam" id="3.30.565.10:FF:000006">
    <property type="entry name" value="Sensor histidine kinase WalK"/>
    <property type="match status" value="1"/>
</dbReference>
<dbReference type="Pfam" id="PF00512">
    <property type="entry name" value="HisKA"/>
    <property type="match status" value="1"/>
</dbReference>
<dbReference type="CDD" id="cd06225">
    <property type="entry name" value="HAMP"/>
    <property type="match status" value="1"/>
</dbReference>
<dbReference type="InterPro" id="IPR003660">
    <property type="entry name" value="HAMP_dom"/>
</dbReference>
<dbReference type="GO" id="GO:0005886">
    <property type="term" value="C:plasma membrane"/>
    <property type="evidence" value="ECO:0007669"/>
    <property type="project" value="UniProtKB-SubCell"/>
</dbReference>
<keyword evidence="4" id="KW-1003">Cell membrane</keyword>
<dbReference type="SUPFAM" id="SSF55874">
    <property type="entry name" value="ATPase domain of HSP90 chaperone/DNA topoisomerase II/histidine kinase"/>
    <property type="match status" value="1"/>
</dbReference>
<dbReference type="EC" id="2.7.13.3" evidence="3"/>
<feature type="transmembrane region" description="Helical" evidence="14">
    <location>
        <begin position="12"/>
        <end position="32"/>
    </location>
</feature>
<dbReference type="PRINTS" id="PR00344">
    <property type="entry name" value="BCTRLSENSOR"/>
</dbReference>
<protein>
    <recommendedName>
        <fullName evidence="3">histidine kinase</fullName>
        <ecNumber evidence="3">2.7.13.3</ecNumber>
    </recommendedName>
</protein>
<dbReference type="FunFam" id="1.10.287.130:FF:000001">
    <property type="entry name" value="Two-component sensor histidine kinase"/>
    <property type="match status" value="1"/>
</dbReference>
<dbReference type="AlphaFoldDB" id="A0A9D1ZUU6"/>
<dbReference type="InterPro" id="IPR003594">
    <property type="entry name" value="HATPase_dom"/>
</dbReference>
<keyword evidence="10" id="KW-0067">ATP-binding</keyword>
<dbReference type="InterPro" id="IPR003661">
    <property type="entry name" value="HisK_dim/P_dom"/>
</dbReference>
<feature type="domain" description="HAMP" evidence="16">
    <location>
        <begin position="207"/>
        <end position="260"/>
    </location>
</feature>
<dbReference type="PROSITE" id="PS50109">
    <property type="entry name" value="HIS_KIN"/>
    <property type="match status" value="1"/>
</dbReference>
<name>A0A9D1ZUU6_9FIRM</name>
<dbReference type="PROSITE" id="PS50885">
    <property type="entry name" value="HAMP"/>
    <property type="match status" value="1"/>
</dbReference>
<evidence type="ECO:0000256" key="8">
    <source>
        <dbReference type="ARBA" id="ARBA00022741"/>
    </source>
</evidence>
<evidence type="ECO:0000256" key="2">
    <source>
        <dbReference type="ARBA" id="ARBA00004651"/>
    </source>
</evidence>
<dbReference type="InterPro" id="IPR036890">
    <property type="entry name" value="HATPase_C_sf"/>
</dbReference>
<dbReference type="SMART" id="SM00388">
    <property type="entry name" value="HisKA"/>
    <property type="match status" value="1"/>
</dbReference>
<dbReference type="InterPro" id="IPR004358">
    <property type="entry name" value="Sig_transdc_His_kin-like_C"/>
</dbReference>
<organism evidence="17 18">
    <name type="scientific">Candidatus Borkfalkia excrementigallinarum</name>
    <dbReference type="NCBI Taxonomy" id="2838506"/>
    <lineage>
        <taxon>Bacteria</taxon>
        <taxon>Bacillati</taxon>
        <taxon>Bacillota</taxon>
        <taxon>Clostridia</taxon>
        <taxon>Christensenellales</taxon>
        <taxon>Christensenellaceae</taxon>
        <taxon>Candidatus Borkfalkia</taxon>
    </lineage>
</organism>
<evidence type="ECO:0000256" key="1">
    <source>
        <dbReference type="ARBA" id="ARBA00000085"/>
    </source>
</evidence>
<keyword evidence="12" id="KW-0902">Two-component regulatory system</keyword>
<evidence type="ECO:0000313" key="17">
    <source>
        <dbReference type="EMBL" id="HIY96907.1"/>
    </source>
</evidence>
<dbReference type="SUPFAM" id="SSF158472">
    <property type="entry name" value="HAMP domain-like"/>
    <property type="match status" value="1"/>
</dbReference>
<comment type="caution">
    <text evidence="17">The sequence shown here is derived from an EMBL/GenBank/DDBJ whole genome shotgun (WGS) entry which is preliminary data.</text>
</comment>
<dbReference type="InterPro" id="IPR036097">
    <property type="entry name" value="HisK_dim/P_sf"/>
</dbReference>
<dbReference type="PANTHER" id="PTHR45528:SF1">
    <property type="entry name" value="SENSOR HISTIDINE KINASE CPXA"/>
    <property type="match status" value="1"/>
</dbReference>
<dbReference type="Pfam" id="PF00672">
    <property type="entry name" value="HAMP"/>
    <property type="match status" value="1"/>
</dbReference>
<gene>
    <name evidence="17" type="ORF">H9729_04395</name>
</gene>
<keyword evidence="13 14" id="KW-0472">Membrane</keyword>
<evidence type="ECO:0000256" key="5">
    <source>
        <dbReference type="ARBA" id="ARBA00022553"/>
    </source>
</evidence>
<dbReference type="Pfam" id="PF02518">
    <property type="entry name" value="HATPase_c"/>
    <property type="match status" value="1"/>
</dbReference>
<dbReference type="SUPFAM" id="SSF47384">
    <property type="entry name" value="Homodimeric domain of signal transducing histidine kinase"/>
    <property type="match status" value="1"/>
</dbReference>
<dbReference type="EMBL" id="DXCQ01000031">
    <property type="protein sequence ID" value="HIY96907.1"/>
    <property type="molecule type" value="Genomic_DNA"/>
</dbReference>
<evidence type="ECO:0000256" key="11">
    <source>
        <dbReference type="ARBA" id="ARBA00022989"/>
    </source>
</evidence>
<dbReference type="PANTHER" id="PTHR45528">
    <property type="entry name" value="SENSOR HISTIDINE KINASE CPXA"/>
    <property type="match status" value="1"/>
</dbReference>
<reference evidence="17" key="1">
    <citation type="journal article" date="2021" name="PeerJ">
        <title>Extensive microbial diversity within the chicken gut microbiome revealed by metagenomics and culture.</title>
        <authorList>
            <person name="Gilroy R."/>
            <person name="Ravi A."/>
            <person name="Getino M."/>
            <person name="Pursley I."/>
            <person name="Horton D.L."/>
            <person name="Alikhan N.F."/>
            <person name="Baker D."/>
            <person name="Gharbi K."/>
            <person name="Hall N."/>
            <person name="Watson M."/>
            <person name="Adriaenssens E.M."/>
            <person name="Foster-Nyarko E."/>
            <person name="Jarju S."/>
            <person name="Secka A."/>
            <person name="Antonio M."/>
            <person name="Oren A."/>
            <person name="Chaudhuri R.R."/>
            <person name="La Ragione R."/>
            <person name="Hildebrand F."/>
            <person name="Pallen M.J."/>
        </authorList>
    </citation>
    <scope>NUCLEOTIDE SEQUENCE</scope>
    <source>
        <strain evidence="17">1345</strain>
    </source>
</reference>
<evidence type="ECO:0000256" key="6">
    <source>
        <dbReference type="ARBA" id="ARBA00022679"/>
    </source>
</evidence>
<evidence type="ECO:0000256" key="4">
    <source>
        <dbReference type="ARBA" id="ARBA00022475"/>
    </source>
</evidence>
<evidence type="ECO:0000313" key="18">
    <source>
        <dbReference type="Proteomes" id="UP000886750"/>
    </source>
</evidence>
<dbReference type="GO" id="GO:0000155">
    <property type="term" value="F:phosphorelay sensor kinase activity"/>
    <property type="evidence" value="ECO:0007669"/>
    <property type="project" value="InterPro"/>
</dbReference>
<dbReference type="SMART" id="SM00304">
    <property type="entry name" value="HAMP"/>
    <property type="match status" value="1"/>
</dbReference>
<dbReference type="InterPro" id="IPR050398">
    <property type="entry name" value="HssS/ArlS-like"/>
</dbReference>
<dbReference type="InterPro" id="IPR005467">
    <property type="entry name" value="His_kinase_dom"/>
</dbReference>
<reference evidence="17" key="2">
    <citation type="submission" date="2021-04" db="EMBL/GenBank/DDBJ databases">
        <authorList>
            <person name="Gilroy R."/>
        </authorList>
    </citation>
    <scope>NUCLEOTIDE SEQUENCE</scope>
    <source>
        <strain evidence="17">1345</strain>
    </source>
</reference>
<evidence type="ECO:0000256" key="12">
    <source>
        <dbReference type="ARBA" id="ARBA00023012"/>
    </source>
</evidence>